<accession>E5XQU6</accession>
<evidence type="ECO:0000313" key="7">
    <source>
        <dbReference type="EMBL" id="EFV13281.1"/>
    </source>
</evidence>
<evidence type="ECO:0000256" key="4">
    <source>
        <dbReference type="ARBA" id="ARBA00023136"/>
    </source>
</evidence>
<evidence type="ECO:0000256" key="5">
    <source>
        <dbReference type="ARBA" id="ARBA00023139"/>
    </source>
</evidence>
<dbReference type="Pfam" id="PF16708">
    <property type="entry name" value="LppA"/>
    <property type="match status" value="1"/>
</dbReference>
<keyword evidence="8" id="KW-1185">Reference proteome</keyword>
<keyword evidence="4" id="KW-0472">Membrane</keyword>
<organism evidence="7 8">
    <name type="scientific">Segniliparus rugosus (strain ATCC BAA-974 / DSM 45345 / CCUG 50838 / CIP 108380 / JCM 13579 / CDC 945)</name>
    <dbReference type="NCBI Taxonomy" id="679197"/>
    <lineage>
        <taxon>Bacteria</taxon>
        <taxon>Bacillati</taxon>
        <taxon>Actinomycetota</taxon>
        <taxon>Actinomycetes</taxon>
        <taxon>Mycobacteriales</taxon>
        <taxon>Segniliparaceae</taxon>
        <taxon>Segniliparus</taxon>
    </lineage>
</organism>
<evidence type="ECO:0000256" key="6">
    <source>
        <dbReference type="ARBA" id="ARBA00023288"/>
    </source>
</evidence>
<name>E5XQU6_SEGRC</name>
<comment type="caution">
    <text evidence="7">The sequence shown here is derived from an EMBL/GenBank/DDBJ whole genome shotgun (WGS) entry which is preliminary data.</text>
</comment>
<keyword evidence="6" id="KW-0449">Lipoprotein</keyword>
<dbReference type="HOGENOM" id="CLU_112047_0_0_11"/>
<sequence length="204" mass="22676">MRRAAWLWTGLAVVVVLLLALCGIGAYQFLEGLKGMDDAPKHMAKSEVPAFEERYRGKGSVEQAAKDLEATIAKTADKITALAPGLTWKWHRDGGNVGCPQDQAADTRVTRFATRHALFSGPIPEELWPKAVAIVRAEAEFWGMTAQFKYQDVAKQHDLVFSAEDGGEIRIGSAVEAFIRGKTPCRLMEHWYTDRNIPVPHETR</sequence>
<dbReference type="STRING" id="679197.HMPREF9336_01868"/>
<evidence type="ECO:0000256" key="3">
    <source>
        <dbReference type="ARBA" id="ARBA00022729"/>
    </source>
</evidence>
<evidence type="ECO:0000313" key="8">
    <source>
        <dbReference type="Proteomes" id="UP000004816"/>
    </source>
</evidence>
<dbReference type="EMBL" id="ACZI02000002">
    <property type="protein sequence ID" value="EFV13281.1"/>
    <property type="molecule type" value="Genomic_DNA"/>
</dbReference>
<gene>
    <name evidence="7" type="ORF">HMPREF9336_01868</name>
</gene>
<keyword evidence="5" id="KW-0564">Palmitate</keyword>
<dbReference type="Gene3D" id="3.30.2030.20">
    <property type="match status" value="1"/>
</dbReference>
<dbReference type="InterPro" id="IPR032018">
    <property type="entry name" value="LppA/LppB/LprP"/>
</dbReference>
<evidence type="ECO:0008006" key="9">
    <source>
        <dbReference type="Google" id="ProtNLM"/>
    </source>
</evidence>
<dbReference type="Proteomes" id="UP000004816">
    <property type="component" value="Unassembled WGS sequence"/>
</dbReference>
<comment type="subcellular location">
    <subcellularLocation>
        <location evidence="1">Cell membrane</location>
        <topology evidence="1">Lipid-anchor</topology>
    </subcellularLocation>
</comment>
<evidence type="ECO:0000256" key="1">
    <source>
        <dbReference type="ARBA" id="ARBA00004193"/>
    </source>
</evidence>
<evidence type="ECO:0000256" key="2">
    <source>
        <dbReference type="ARBA" id="ARBA00022475"/>
    </source>
</evidence>
<keyword evidence="3" id="KW-0732">Signal</keyword>
<proteinExistence type="predicted"/>
<dbReference type="GO" id="GO:0005886">
    <property type="term" value="C:plasma membrane"/>
    <property type="evidence" value="ECO:0007669"/>
    <property type="project" value="UniProtKB-SubCell"/>
</dbReference>
<dbReference type="OrthoDB" id="4382082at2"/>
<dbReference type="AlphaFoldDB" id="E5XQU6"/>
<keyword evidence="2" id="KW-1003">Cell membrane</keyword>
<dbReference type="RefSeq" id="WP_007469719.1">
    <property type="nucleotide sequence ID" value="NZ_KI391953.1"/>
</dbReference>
<protein>
    <recommendedName>
        <fullName evidence="9">Lipoprotein LppV</fullName>
    </recommendedName>
</protein>
<reference evidence="7 8" key="1">
    <citation type="journal article" date="2011" name="Stand. Genomic Sci.">
        <title>High quality draft genome sequence of Segniliparus rugosus CDC 945(T)= (ATCC BAA-974(T)).</title>
        <authorList>
            <person name="Earl A.M."/>
            <person name="Desjardins C.A."/>
            <person name="Fitzgerald M.G."/>
            <person name="Arachchi H.M."/>
            <person name="Zeng Q."/>
            <person name="Mehta T."/>
            <person name="Griggs A."/>
            <person name="Birren B.W."/>
            <person name="Toney N.C."/>
            <person name="Carr J."/>
            <person name="Posey J."/>
            <person name="Butler W.R."/>
        </authorList>
    </citation>
    <scope>NUCLEOTIDE SEQUENCE [LARGE SCALE GENOMIC DNA]</scope>
    <source>
        <strain evidence="8">ATCC BAA-974 / DSM 45345 / CCUG 50838 / CIP 108380 / JCM 13579 / CDC 945</strain>
    </source>
</reference>